<keyword evidence="3 5" id="KW-1133">Transmembrane helix</keyword>
<dbReference type="EMBL" id="VULY01000018">
    <property type="protein sequence ID" value="MSR94384.1"/>
    <property type="molecule type" value="Genomic_DNA"/>
</dbReference>
<comment type="caution">
    <text evidence="7">The sequence shown here is derived from an EMBL/GenBank/DDBJ whole genome shotgun (WGS) entry which is preliminary data.</text>
</comment>
<dbReference type="AlphaFoldDB" id="A0A6N7UTJ7"/>
<evidence type="ECO:0000256" key="3">
    <source>
        <dbReference type="ARBA" id="ARBA00022989"/>
    </source>
</evidence>
<feature type="domain" description="YcxB-like C-terminal" evidence="6">
    <location>
        <begin position="94"/>
        <end position="153"/>
    </location>
</feature>
<dbReference type="InterPro" id="IPR025588">
    <property type="entry name" value="YcxB-like_C"/>
</dbReference>
<evidence type="ECO:0000313" key="8">
    <source>
        <dbReference type="Proteomes" id="UP000434409"/>
    </source>
</evidence>
<dbReference type="InterPro" id="IPR036640">
    <property type="entry name" value="ABC1_TM_sf"/>
</dbReference>
<dbReference type="GO" id="GO:0005524">
    <property type="term" value="F:ATP binding"/>
    <property type="evidence" value="ECO:0007669"/>
    <property type="project" value="InterPro"/>
</dbReference>
<gene>
    <name evidence="7" type="ORF">FYJ34_08985</name>
</gene>
<organism evidence="7 8">
    <name type="scientific">Suipraeoptans intestinalis</name>
    <dbReference type="NCBI Taxonomy" id="2606628"/>
    <lineage>
        <taxon>Bacteria</taxon>
        <taxon>Bacillati</taxon>
        <taxon>Bacillota</taxon>
        <taxon>Clostridia</taxon>
        <taxon>Lachnospirales</taxon>
        <taxon>Lachnospiraceae</taxon>
        <taxon>Suipraeoptans</taxon>
    </lineage>
</organism>
<dbReference type="GO" id="GO:0005886">
    <property type="term" value="C:plasma membrane"/>
    <property type="evidence" value="ECO:0007669"/>
    <property type="project" value="UniProtKB-SubCell"/>
</dbReference>
<evidence type="ECO:0000256" key="5">
    <source>
        <dbReference type="SAM" id="Phobius"/>
    </source>
</evidence>
<evidence type="ECO:0000256" key="1">
    <source>
        <dbReference type="ARBA" id="ARBA00004651"/>
    </source>
</evidence>
<feature type="transmembrane region" description="Helical" evidence="5">
    <location>
        <begin position="51"/>
        <end position="72"/>
    </location>
</feature>
<dbReference type="Gene3D" id="1.20.1560.10">
    <property type="entry name" value="ABC transporter type 1, transmembrane domain"/>
    <property type="match status" value="1"/>
</dbReference>
<sequence length="176" mass="20052">MPIETEIKMDGDSMGDFMIYHIYTSGSGIVILVLGILNISFGIAFLMKGKWGMAVIFLVLAALVFGIFPWLIRRKVKKQMERAKHLTEPIRYIFQEDGIETITAADRGKASWKKFRRVVWRGRVLILYDDKRQAILLPVEQVKEQLPAVIELLRRKLPASEIKIPASKLAALNKQG</sequence>
<evidence type="ECO:0000259" key="6">
    <source>
        <dbReference type="Pfam" id="PF14317"/>
    </source>
</evidence>
<feature type="transmembrane region" description="Helical" evidence="5">
    <location>
        <begin position="20"/>
        <end position="45"/>
    </location>
</feature>
<dbReference type="Pfam" id="PF14317">
    <property type="entry name" value="YcxB"/>
    <property type="match status" value="1"/>
</dbReference>
<dbReference type="SUPFAM" id="SSF90123">
    <property type="entry name" value="ABC transporter transmembrane region"/>
    <property type="match status" value="1"/>
</dbReference>
<reference evidence="7 8" key="1">
    <citation type="submission" date="2019-08" db="EMBL/GenBank/DDBJ databases">
        <title>In-depth cultivation of the pig gut microbiome towards novel bacterial diversity and tailored functional studies.</title>
        <authorList>
            <person name="Wylensek D."/>
            <person name="Hitch T.C.A."/>
            <person name="Clavel T."/>
        </authorList>
    </citation>
    <scope>NUCLEOTIDE SEQUENCE [LARGE SCALE GENOMIC DNA]</scope>
    <source>
        <strain evidence="7 8">68-1-5</strain>
    </source>
</reference>
<name>A0A6N7UTJ7_9FIRM</name>
<accession>A0A6N7UTJ7</accession>
<keyword evidence="8" id="KW-1185">Reference proteome</keyword>
<keyword evidence="4 5" id="KW-0472">Membrane</keyword>
<proteinExistence type="predicted"/>
<evidence type="ECO:0000313" key="7">
    <source>
        <dbReference type="EMBL" id="MSR94384.1"/>
    </source>
</evidence>
<evidence type="ECO:0000256" key="2">
    <source>
        <dbReference type="ARBA" id="ARBA00022692"/>
    </source>
</evidence>
<protein>
    <submittedName>
        <fullName evidence="7">YcxB family protein</fullName>
    </submittedName>
</protein>
<evidence type="ECO:0000256" key="4">
    <source>
        <dbReference type="ARBA" id="ARBA00023136"/>
    </source>
</evidence>
<dbReference type="RefSeq" id="WP_154478017.1">
    <property type="nucleotide sequence ID" value="NZ_JAQYBV010000121.1"/>
</dbReference>
<keyword evidence="2 5" id="KW-0812">Transmembrane</keyword>
<comment type="subcellular location">
    <subcellularLocation>
        <location evidence="1">Cell membrane</location>
        <topology evidence="1">Multi-pass membrane protein</topology>
    </subcellularLocation>
</comment>
<dbReference type="Proteomes" id="UP000434409">
    <property type="component" value="Unassembled WGS sequence"/>
</dbReference>